<dbReference type="PANTHER" id="PTHR31704">
    <property type="entry name" value="MYB/SANT-LIKE DNA-BINDING DOMAIN PROTEIN-RELATED"/>
    <property type="match status" value="1"/>
</dbReference>
<comment type="caution">
    <text evidence="2">The sequence shown here is derived from an EMBL/GenBank/DDBJ whole genome shotgun (WGS) entry which is preliminary data.</text>
</comment>
<gene>
    <name evidence="2" type="ORF">V5N11_003378</name>
</gene>
<reference evidence="2 3" key="1">
    <citation type="submission" date="2024-04" db="EMBL/GenBank/DDBJ databases">
        <title>Genome assembly C_amara_ONT_v2.</title>
        <authorList>
            <person name="Yant L."/>
            <person name="Moore C."/>
            <person name="Slenker M."/>
        </authorList>
    </citation>
    <scope>NUCLEOTIDE SEQUENCE [LARGE SCALE GENOMIC DNA]</scope>
    <source>
        <tissue evidence="2">Leaf</tissue>
    </source>
</reference>
<dbReference type="InterPro" id="IPR024752">
    <property type="entry name" value="Myb/SANT-like_dom"/>
</dbReference>
<keyword evidence="3" id="KW-1185">Reference proteome</keyword>
<accession>A0ABD1BU31</accession>
<organism evidence="2 3">
    <name type="scientific">Cardamine amara subsp. amara</name>
    <dbReference type="NCBI Taxonomy" id="228776"/>
    <lineage>
        <taxon>Eukaryota</taxon>
        <taxon>Viridiplantae</taxon>
        <taxon>Streptophyta</taxon>
        <taxon>Embryophyta</taxon>
        <taxon>Tracheophyta</taxon>
        <taxon>Spermatophyta</taxon>
        <taxon>Magnoliopsida</taxon>
        <taxon>eudicotyledons</taxon>
        <taxon>Gunneridae</taxon>
        <taxon>Pentapetalae</taxon>
        <taxon>rosids</taxon>
        <taxon>malvids</taxon>
        <taxon>Brassicales</taxon>
        <taxon>Brassicaceae</taxon>
        <taxon>Cardamineae</taxon>
        <taxon>Cardamine</taxon>
    </lineage>
</organism>
<evidence type="ECO:0000259" key="1">
    <source>
        <dbReference type="Pfam" id="PF12776"/>
    </source>
</evidence>
<dbReference type="Pfam" id="PF12776">
    <property type="entry name" value="Myb_DNA-bind_3"/>
    <property type="match status" value="1"/>
</dbReference>
<dbReference type="Proteomes" id="UP001558713">
    <property type="component" value="Unassembled WGS sequence"/>
</dbReference>
<dbReference type="EMBL" id="JBANAX010000150">
    <property type="protein sequence ID" value="KAL1220675.1"/>
    <property type="molecule type" value="Genomic_DNA"/>
</dbReference>
<evidence type="ECO:0000313" key="3">
    <source>
        <dbReference type="Proteomes" id="UP001558713"/>
    </source>
</evidence>
<protein>
    <recommendedName>
        <fullName evidence="1">Myb/SANT-like domain-containing protein</fullName>
    </recommendedName>
</protein>
<name>A0ABD1BU31_CARAN</name>
<proteinExistence type="predicted"/>
<dbReference type="AlphaFoldDB" id="A0ABD1BU31"/>
<evidence type="ECO:0000313" key="2">
    <source>
        <dbReference type="EMBL" id="KAL1220675.1"/>
    </source>
</evidence>
<feature type="domain" description="Myb/SANT-like" evidence="1">
    <location>
        <begin position="32"/>
        <end position="125"/>
    </location>
</feature>
<sequence length="186" mass="22244">MTSNRRQNTNAYVQRDTSVSTETSTRSAYNFKWTPVQEIIFLEWYDQALAMNNYHLKDPTHVSKKFVVDKFNEEFGLNITYKFFKEKLDQLKKIYKKYLGLMDSTGIMVDHITSEISASESWWKDREVICKIVHSFKRKPPQLWDVMQHCFTLYNVQSQSQYSVNHRREEMMNEGATNIEDHMYPE</sequence>
<dbReference type="PANTHER" id="PTHR31704:SF50">
    <property type="entry name" value="MYB_SANT-LIKE DOMAIN-CONTAINING PROTEIN"/>
    <property type="match status" value="1"/>
</dbReference>